<feature type="transmembrane region" description="Helical" evidence="1">
    <location>
        <begin position="53"/>
        <end position="76"/>
    </location>
</feature>
<dbReference type="PANTHER" id="PTHR43471">
    <property type="entry name" value="ABC TRANSPORTER PERMEASE"/>
    <property type="match status" value="1"/>
</dbReference>
<dbReference type="GO" id="GO:0005886">
    <property type="term" value="C:plasma membrane"/>
    <property type="evidence" value="ECO:0007669"/>
    <property type="project" value="UniProtKB-SubCell"/>
</dbReference>
<proteinExistence type="predicted"/>
<evidence type="ECO:0000313" key="3">
    <source>
        <dbReference type="Proteomes" id="UP001430455"/>
    </source>
</evidence>
<feature type="transmembrane region" description="Helical" evidence="1">
    <location>
        <begin position="138"/>
        <end position="163"/>
    </location>
</feature>
<dbReference type="EMBL" id="RKLT01000001">
    <property type="protein sequence ID" value="MBX0293593.1"/>
    <property type="molecule type" value="Genomic_DNA"/>
</dbReference>
<dbReference type="PANTHER" id="PTHR43471:SF1">
    <property type="entry name" value="ABC TRANSPORTER PERMEASE PROTEIN NOSY-RELATED"/>
    <property type="match status" value="1"/>
</dbReference>
<dbReference type="Proteomes" id="UP001430455">
    <property type="component" value="Unassembled WGS sequence"/>
</dbReference>
<gene>
    <name evidence="2" type="ORF">EGH23_01705</name>
</gene>
<reference evidence="2 3" key="1">
    <citation type="submission" date="2021-06" db="EMBL/GenBank/DDBJ databases">
        <title>Halomicroarcula sp. a new haloarchaeum isolated from saline soil.</title>
        <authorList>
            <person name="Duran-Viseras A."/>
            <person name="Sanchez-Porro C."/>
            <person name="Ventosa A."/>
        </authorList>
    </citation>
    <scope>NUCLEOTIDE SEQUENCE [LARGE SCALE GENOMIC DNA]</scope>
    <source>
        <strain evidence="2 3">F27</strain>
    </source>
</reference>
<dbReference type="RefSeq" id="WP_220578301.1">
    <property type="nucleotide sequence ID" value="NZ_RKLT01000001.1"/>
</dbReference>
<sequence length="283" mass="30057">MSALDVARKDFKGARRSRSLWAVATLLGALTALIAFGYQGYQLSPRETVVQLFSTMGLLLAMLLPIVALVASYMAIAGERESGGVKFLLGLPNTRRDVFLGKLLSRLAVVAAGVTFMFVTASAVAVARHGTLPVDVAVGMLAISLVYAAVFVAIAVALSSALAERSRAIAAAIGSYFLLVILYVVPGIGVSTVAQWVHTTMLGAEPNLDLYNAVTYTSPFIAYRKAVNLVMPAGMEQRVLQRTGENGELPAYLGDEVSLAVFAVWLVVPLAIGYLRFEGADLE</sequence>
<feature type="transmembrane region" description="Helical" evidence="1">
    <location>
        <begin position="103"/>
        <end position="126"/>
    </location>
</feature>
<keyword evidence="1" id="KW-0472">Membrane</keyword>
<feature type="transmembrane region" description="Helical" evidence="1">
    <location>
        <begin position="20"/>
        <end position="41"/>
    </location>
</feature>
<evidence type="ECO:0000313" key="2">
    <source>
        <dbReference type="EMBL" id="MBX0293593.1"/>
    </source>
</evidence>
<organism evidence="2 3">
    <name type="scientific">Haloarcula nitratireducens</name>
    <dbReference type="NCBI Taxonomy" id="2487749"/>
    <lineage>
        <taxon>Archaea</taxon>
        <taxon>Methanobacteriati</taxon>
        <taxon>Methanobacteriota</taxon>
        <taxon>Stenosarchaea group</taxon>
        <taxon>Halobacteria</taxon>
        <taxon>Halobacteriales</taxon>
        <taxon>Haloarculaceae</taxon>
        <taxon>Haloarcula</taxon>
    </lineage>
</organism>
<accession>A0AAW4P7J2</accession>
<dbReference type="Pfam" id="PF12679">
    <property type="entry name" value="ABC2_membrane_2"/>
    <property type="match status" value="1"/>
</dbReference>
<evidence type="ECO:0000256" key="1">
    <source>
        <dbReference type="SAM" id="Phobius"/>
    </source>
</evidence>
<name>A0AAW4P7J2_9EURY</name>
<feature type="transmembrane region" description="Helical" evidence="1">
    <location>
        <begin position="175"/>
        <end position="197"/>
    </location>
</feature>
<feature type="transmembrane region" description="Helical" evidence="1">
    <location>
        <begin position="257"/>
        <end position="277"/>
    </location>
</feature>
<keyword evidence="1" id="KW-0812">Transmembrane</keyword>
<dbReference type="GO" id="GO:0140359">
    <property type="term" value="F:ABC-type transporter activity"/>
    <property type="evidence" value="ECO:0007669"/>
    <property type="project" value="InterPro"/>
</dbReference>
<comment type="caution">
    <text evidence="2">The sequence shown here is derived from an EMBL/GenBank/DDBJ whole genome shotgun (WGS) entry which is preliminary data.</text>
</comment>
<keyword evidence="3" id="KW-1185">Reference proteome</keyword>
<dbReference type="AlphaFoldDB" id="A0AAW4P7J2"/>
<protein>
    <submittedName>
        <fullName evidence="2">ABC transporter permease</fullName>
    </submittedName>
</protein>
<keyword evidence="1" id="KW-1133">Transmembrane helix</keyword>